<proteinExistence type="predicted"/>
<sequence length="66" mass="7212">MLPLPLGEGWGEGASYRGYAGPGASNRPWHLPHPAFGHPLPEGEGMDWANDYSPLQVCARDPEWVL</sequence>
<gene>
    <name evidence="1" type="ORF">GMPD_37530</name>
</gene>
<protein>
    <submittedName>
        <fullName evidence="1">Uncharacterized protein</fullName>
    </submittedName>
</protein>
<reference evidence="2" key="1">
    <citation type="submission" date="2020-06" db="EMBL/GenBank/DDBJ databases">
        <title>Draft genomic sequecing of Geomonas sp. Red736.</title>
        <authorList>
            <person name="Itoh H."/>
            <person name="Xu Z.X."/>
            <person name="Ushijima N."/>
            <person name="Masuda Y."/>
            <person name="Shiratori Y."/>
            <person name="Senoo K."/>
        </authorList>
    </citation>
    <scope>NUCLEOTIDE SEQUENCE [LARGE SCALE GENOMIC DNA]</scope>
    <source>
        <strain evidence="2">Red736</strain>
    </source>
</reference>
<dbReference type="EMBL" id="BLXY01000013">
    <property type="protein sequence ID" value="GFO65834.1"/>
    <property type="molecule type" value="Genomic_DNA"/>
</dbReference>
<accession>A0A6V8N198</accession>
<comment type="caution">
    <text evidence="1">The sequence shown here is derived from an EMBL/GenBank/DDBJ whole genome shotgun (WGS) entry which is preliminary data.</text>
</comment>
<evidence type="ECO:0000313" key="1">
    <source>
        <dbReference type="EMBL" id="GFO65834.1"/>
    </source>
</evidence>
<dbReference type="Proteomes" id="UP000568888">
    <property type="component" value="Unassembled WGS sequence"/>
</dbReference>
<name>A0A6V8N198_9BACT</name>
<organism evidence="1 2">
    <name type="scientific">Geomonas paludis</name>
    <dbReference type="NCBI Taxonomy" id="2740185"/>
    <lineage>
        <taxon>Bacteria</taxon>
        <taxon>Pseudomonadati</taxon>
        <taxon>Thermodesulfobacteriota</taxon>
        <taxon>Desulfuromonadia</taxon>
        <taxon>Geobacterales</taxon>
        <taxon>Geobacteraceae</taxon>
        <taxon>Geomonas</taxon>
    </lineage>
</organism>
<dbReference type="AlphaFoldDB" id="A0A6V8N198"/>
<evidence type="ECO:0000313" key="2">
    <source>
        <dbReference type="Proteomes" id="UP000568888"/>
    </source>
</evidence>